<dbReference type="SUPFAM" id="SSF49785">
    <property type="entry name" value="Galactose-binding domain-like"/>
    <property type="match status" value="1"/>
</dbReference>
<dbReference type="InterPro" id="IPR000421">
    <property type="entry name" value="FA58C"/>
</dbReference>
<feature type="region of interest" description="Disordered" evidence="5">
    <location>
        <begin position="406"/>
        <end position="436"/>
    </location>
</feature>
<comment type="caution">
    <text evidence="7">The sequence shown here is derived from an EMBL/GenBank/DDBJ whole genome shotgun (WGS) entry which is preliminary data.</text>
</comment>
<keyword evidence="3" id="KW-0998">Cell outer membrane</keyword>
<dbReference type="InterPro" id="IPR006665">
    <property type="entry name" value="OmpA-like"/>
</dbReference>
<dbReference type="PRINTS" id="PR01021">
    <property type="entry name" value="OMPADOMAIN"/>
</dbReference>
<dbReference type="AlphaFoldDB" id="A0A948W781"/>
<evidence type="ECO:0000256" key="1">
    <source>
        <dbReference type="ARBA" id="ARBA00004442"/>
    </source>
</evidence>
<name>A0A948W781_UNCEI</name>
<gene>
    <name evidence="7" type="ORF">KJ970_15460</name>
</gene>
<keyword evidence="2 4" id="KW-0472">Membrane</keyword>
<evidence type="ECO:0000256" key="2">
    <source>
        <dbReference type="ARBA" id="ARBA00023136"/>
    </source>
</evidence>
<reference evidence="7" key="1">
    <citation type="submission" date="2021-05" db="EMBL/GenBank/DDBJ databases">
        <title>Energy efficiency and biological interactions define the core microbiome of deep oligotrophic groundwater.</title>
        <authorList>
            <person name="Mehrshad M."/>
            <person name="Lopez-Fernandez M."/>
            <person name="Bell E."/>
            <person name="Bernier-Latmani R."/>
            <person name="Bertilsson S."/>
            <person name="Dopson M."/>
        </authorList>
    </citation>
    <scope>NUCLEOTIDE SEQUENCE</scope>
    <source>
        <strain evidence="7">Modern_marine.mb.64</strain>
    </source>
</reference>
<evidence type="ECO:0000256" key="3">
    <source>
        <dbReference type="ARBA" id="ARBA00023237"/>
    </source>
</evidence>
<dbReference type="InterPro" id="IPR036737">
    <property type="entry name" value="OmpA-like_sf"/>
</dbReference>
<protein>
    <submittedName>
        <fullName evidence="7">OmpA family protein</fullName>
    </submittedName>
</protein>
<dbReference type="GO" id="GO:0009279">
    <property type="term" value="C:cell outer membrane"/>
    <property type="evidence" value="ECO:0007669"/>
    <property type="project" value="UniProtKB-SubCell"/>
</dbReference>
<evidence type="ECO:0000313" key="7">
    <source>
        <dbReference type="EMBL" id="MBU2692319.1"/>
    </source>
</evidence>
<dbReference type="PROSITE" id="PS51123">
    <property type="entry name" value="OMPA_2"/>
    <property type="match status" value="1"/>
</dbReference>
<dbReference type="Gene3D" id="2.60.120.260">
    <property type="entry name" value="Galactose-binding domain-like"/>
    <property type="match status" value="1"/>
</dbReference>
<comment type="subcellular location">
    <subcellularLocation>
        <location evidence="1">Cell outer membrane</location>
    </subcellularLocation>
</comment>
<feature type="domain" description="OmpA-like" evidence="6">
    <location>
        <begin position="322"/>
        <end position="436"/>
    </location>
</feature>
<sequence length="436" mass="47216">MLLRKALIAARLGIVAAAGGTMKKHLTIRFNFFTRLLFAGISIAGLLFTPAPAAGEPVNMLSLQEGALPVVIPATYGSWSAHLLLDDSPNTGWACEEGNISNNVFVFELVETTTLERFEFDNAAVDAEGAGAKEVLVEVSNTSAQTGYTTVLETTLADLTGRQSFPARTKTPARWVRLTIRNNQGSEAWTELFSFQGFGEKPAMAPPGNISGTYETSYSNFHVLQQGTALTGCYEYDEGLLEGTIEGRVMKITWREGGGPDDRGPAVMVFTPDGKTFQGFWWFWGGENEAPNGSWEGKKISAEVGGCPHWSGSVGGELKKQLSAEKRARLYGILFDTDSAVIKSESKPVLDQVLELLRTEPDWILTIEGHTDALGSDEHNLALSQKRADSVKAHLVSGGIGEGRLKSAGFGESKPVADNETELGRAQNRRVELVRE</sequence>
<dbReference type="InterPro" id="IPR050330">
    <property type="entry name" value="Bact_OuterMem_StrucFunc"/>
</dbReference>
<dbReference type="Pfam" id="PF00754">
    <property type="entry name" value="F5_F8_type_C"/>
    <property type="match status" value="1"/>
</dbReference>
<evidence type="ECO:0000259" key="6">
    <source>
        <dbReference type="PROSITE" id="PS51123"/>
    </source>
</evidence>
<dbReference type="PANTHER" id="PTHR30329">
    <property type="entry name" value="STATOR ELEMENT OF FLAGELLAR MOTOR COMPLEX"/>
    <property type="match status" value="1"/>
</dbReference>
<dbReference type="PANTHER" id="PTHR30329:SF21">
    <property type="entry name" value="LIPOPROTEIN YIAD-RELATED"/>
    <property type="match status" value="1"/>
</dbReference>
<dbReference type="InterPro" id="IPR008979">
    <property type="entry name" value="Galactose-bd-like_sf"/>
</dbReference>
<organism evidence="7 8">
    <name type="scientific">Eiseniibacteriota bacterium</name>
    <dbReference type="NCBI Taxonomy" id="2212470"/>
    <lineage>
        <taxon>Bacteria</taxon>
        <taxon>Candidatus Eiseniibacteriota</taxon>
    </lineage>
</organism>
<dbReference type="SUPFAM" id="SSF103088">
    <property type="entry name" value="OmpA-like"/>
    <property type="match status" value="1"/>
</dbReference>
<dbReference type="Gene3D" id="3.30.1330.60">
    <property type="entry name" value="OmpA-like domain"/>
    <property type="match status" value="1"/>
</dbReference>
<dbReference type="EMBL" id="JAHJDP010000087">
    <property type="protein sequence ID" value="MBU2692319.1"/>
    <property type="molecule type" value="Genomic_DNA"/>
</dbReference>
<dbReference type="CDD" id="cd07185">
    <property type="entry name" value="OmpA_C-like"/>
    <property type="match status" value="1"/>
</dbReference>
<dbReference type="PRINTS" id="PR01023">
    <property type="entry name" value="NAFLGMOTY"/>
</dbReference>
<evidence type="ECO:0000256" key="4">
    <source>
        <dbReference type="PROSITE-ProRule" id="PRU00473"/>
    </source>
</evidence>
<evidence type="ECO:0000256" key="5">
    <source>
        <dbReference type="SAM" id="MobiDB-lite"/>
    </source>
</evidence>
<proteinExistence type="predicted"/>
<dbReference type="Pfam" id="PF00691">
    <property type="entry name" value="OmpA"/>
    <property type="match status" value="1"/>
</dbReference>
<accession>A0A948W781</accession>
<dbReference type="Proteomes" id="UP000777784">
    <property type="component" value="Unassembled WGS sequence"/>
</dbReference>
<dbReference type="InterPro" id="IPR006664">
    <property type="entry name" value="OMP_bac"/>
</dbReference>
<evidence type="ECO:0000313" key="8">
    <source>
        <dbReference type="Proteomes" id="UP000777784"/>
    </source>
</evidence>